<dbReference type="EMBL" id="JACOPE010000001">
    <property type="protein sequence ID" value="MBC5683387.1"/>
    <property type="molecule type" value="Genomic_DNA"/>
</dbReference>
<protein>
    <submittedName>
        <fullName evidence="3">GerMN domain-containing protein</fullName>
    </submittedName>
</protein>
<feature type="chain" id="PRO_5045989651" evidence="1">
    <location>
        <begin position="24"/>
        <end position="309"/>
    </location>
</feature>
<gene>
    <name evidence="3" type="ORF">H8S40_07370</name>
</gene>
<organism evidence="3 4">
    <name type="scientific">Ruminococcus hominis</name>
    <dbReference type="NCBI Taxonomy" id="2763065"/>
    <lineage>
        <taxon>Bacteria</taxon>
        <taxon>Bacillati</taxon>
        <taxon>Bacillota</taxon>
        <taxon>Clostridia</taxon>
        <taxon>Eubacteriales</taxon>
        <taxon>Oscillospiraceae</taxon>
        <taxon>Ruminococcus</taxon>
    </lineage>
</organism>
<feature type="domain" description="GerMN" evidence="2">
    <location>
        <begin position="202"/>
        <end position="288"/>
    </location>
</feature>
<dbReference type="SMART" id="SM00909">
    <property type="entry name" value="Germane"/>
    <property type="match status" value="2"/>
</dbReference>
<accession>A0ABR7G7G9</accession>
<evidence type="ECO:0000256" key="1">
    <source>
        <dbReference type="SAM" id="SignalP"/>
    </source>
</evidence>
<proteinExistence type="predicted"/>
<dbReference type="InterPro" id="IPR019606">
    <property type="entry name" value="GerMN"/>
</dbReference>
<feature type="signal peptide" evidence="1">
    <location>
        <begin position="1"/>
        <end position="23"/>
    </location>
</feature>
<keyword evidence="1" id="KW-0732">Signal</keyword>
<dbReference type="Proteomes" id="UP000631576">
    <property type="component" value="Unassembled WGS sequence"/>
</dbReference>
<comment type="caution">
    <text evidence="3">The sequence shown here is derived from an EMBL/GenBank/DDBJ whole genome shotgun (WGS) entry which is preliminary data.</text>
</comment>
<dbReference type="Pfam" id="PF10646">
    <property type="entry name" value="Germane"/>
    <property type="match status" value="2"/>
</dbReference>
<evidence type="ECO:0000259" key="2">
    <source>
        <dbReference type="SMART" id="SM00909"/>
    </source>
</evidence>
<dbReference type="RefSeq" id="WP_118723613.1">
    <property type="nucleotide sequence ID" value="NZ_JACOPE010000001.1"/>
</dbReference>
<keyword evidence="4" id="KW-1185">Reference proteome</keyword>
<reference evidence="3 4" key="1">
    <citation type="submission" date="2020-08" db="EMBL/GenBank/DDBJ databases">
        <title>Genome public.</title>
        <authorList>
            <person name="Liu C."/>
            <person name="Sun Q."/>
        </authorList>
    </citation>
    <scope>NUCLEOTIDE SEQUENCE [LARGE SCALE GENOMIC DNA]</scope>
    <source>
        <strain evidence="3 4">NSJ-13</strain>
    </source>
</reference>
<evidence type="ECO:0000313" key="3">
    <source>
        <dbReference type="EMBL" id="MBC5683387.1"/>
    </source>
</evidence>
<evidence type="ECO:0000313" key="4">
    <source>
        <dbReference type="Proteomes" id="UP000631576"/>
    </source>
</evidence>
<sequence>MLKKSKVYITVLLFVLCMLCGCAKRTEVKNDDSFIYSVNGERNGLVKINYDFRGKTTEEQVNNVIKELQKPAEEINYSTTIPKQIKIQQCEIRHMIVYIDLNDAYLKLPVVEQKLILASMTQSIVKIPKISAIYVTVDGEELKDDKGNPAGIINEDDFVQNNGSSLSSYEETELALYFANESGDKLVKQNVQVKYSTNTSKEKLIVEKLMHGPQDESVHPTISSTCTLLSVTVKDNICYVNFDSEFLASAHDIKPEITIYSIVNSLIEGTAVNKVQIMVNGEKNVLYMNTIDLSQPLQQDLDLIQHAEE</sequence>
<dbReference type="PROSITE" id="PS51257">
    <property type="entry name" value="PROKAR_LIPOPROTEIN"/>
    <property type="match status" value="1"/>
</dbReference>
<name>A0ABR7G7G9_9FIRM</name>
<feature type="domain" description="GerMN" evidence="2">
    <location>
        <begin position="61"/>
        <end position="146"/>
    </location>
</feature>